<proteinExistence type="inferred from homology"/>
<reference evidence="3 4" key="1">
    <citation type="submission" date="2019-01" db="EMBL/GenBank/DDBJ databases">
        <title>Sequencing of cultivated peanut Arachis hypogaea provides insights into genome evolution and oil improvement.</title>
        <authorList>
            <person name="Chen X."/>
        </authorList>
    </citation>
    <scope>NUCLEOTIDE SEQUENCE [LARGE SCALE GENOMIC DNA]</scope>
    <source>
        <strain evidence="4">cv. Fuhuasheng</strain>
        <tissue evidence="3">Leaves</tissue>
    </source>
</reference>
<sequence>MGRIIWESHSQELFENIYHIRKIWVLVFLEHEFWTGMRSTQRSKSMNAFFDKYLTCKRSLIQFVHQYDNCLADKEQKELECNAVDNRGLIPFPIGVHQLHISYAQAEFIKKSDCNLSPRVVKDNQYFDEVIEQKIVMCNCFMFELYGILHCHALSVLSHYRVDKVNLSYILSRWS</sequence>
<dbReference type="GO" id="GO:0005634">
    <property type="term" value="C:nucleus"/>
    <property type="evidence" value="ECO:0007669"/>
    <property type="project" value="UniProtKB-SubCell"/>
</dbReference>
<gene>
    <name evidence="3" type="ORF">Ahy_B06g084191</name>
</gene>
<dbReference type="EMBL" id="SDMP01000016">
    <property type="protein sequence ID" value="RYR04465.1"/>
    <property type="molecule type" value="Genomic_DNA"/>
</dbReference>
<protein>
    <recommendedName>
        <fullName evidence="1">Protein FAR1-RELATED SEQUENCE</fullName>
    </recommendedName>
</protein>
<organism evidence="3 4">
    <name type="scientific">Arachis hypogaea</name>
    <name type="common">Peanut</name>
    <dbReference type="NCBI Taxonomy" id="3818"/>
    <lineage>
        <taxon>Eukaryota</taxon>
        <taxon>Viridiplantae</taxon>
        <taxon>Streptophyta</taxon>
        <taxon>Embryophyta</taxon>
        <taxon>Tracheophyta</taxon>
        <taxon>Spermatophyta</taxon>
        <taxon>Magnoliopsida</taxon>
        <taxon>eudicotyledons</taxon>
        <taxon>Gunneridae</taxon>
        <taxon>Pentapetalae</taxon>
        <taxon>rosids</taxon>
        <taxon>fabids</taxon>
        <taxon>Fabales</taxon>
        <taxon>Fabaceae</taxon>
        <taxon>Papilionoideae</taxon>
        <taxon>50 kb inversion clade</taxon>
        <taxon>dalbergioids sensu lato</taxon>
        <taxon>Dalbergieae</taxon>
        <taxon>Pterocarpus clade</taxon>
        <taxon>Arachis</taxon>
    </lineage>
</organism>
<evidence type="ECO:0000313" key="4">
    <source>
        <dbReference type="Proteomes" id="UP000289738"/>
    </source>
</evidence>
<dbReference type="Proteomes" id="UP000289738">
    <property type="component" value="Chromosome B06"/>
</dbReference>
<name>A0A444YRB3_ARAHY</name>
<comment type="similarity">
    <text evidence="1">Belongs to the FHY3/FAR1 family.</text>
</comment>
<comment type="caution">
    <text evidence="3">The sequence shown here is derived from an EMBL/GenBank/DDBJ whole genome shotgun (WGS) entry which is preliminary data.</text>
</comment>
<dbReference type="SMART" id="SM00575">
    <property type="entry name" value="ZnF_PMZ"/>
    <property type="match status" value="1"/>
</dbReference>
<dbReference type="AlphaFoldDB" id="A0A444YRB3"/>
<keyword evidence="1" id="KW-0539">Nucleus</keyword>
<keyword evidence="1" id="KW-0862">Zinc</keyword>
<dbReference type="GO" id="GO:0008270">
    <property type="term" value="F:zinc ion binding"/>
    <property type="evidence" value="ECO:0007669"/>
    <property type="project" value="UniProtKB-UniRule"/>
</dbReference>
<evidence type="ECO:0000256" key="1">
    <source>
        <dbReference type="RuleBase" id="RU367018"/>
    </source>
</evidence>
<dbReference type="InterPro" id="IPR006564">
    <property type="entry name" value="Znf_PMZ"/>
</dbReference>
<evidence type="ECO:0000259" key="2">
    <source>
        <dbReference type="SMART" id="SM00575"/>
    </source>
</evidence>
<comment type="subcellular location">
    <subcellularLocation>
        <location evidence="1">Nucleus</location>
    </subcellularLocation>
</comment>
<keyword evidence="4" id="KW-1185">Reference proteome</keyword>
<dbReference type="GO" id="GO:0006355">
    <property type="term" value="P:regulation of DNA-templated transcription"/>
    <property type="evidence" value="ECO:0007669"/>
    <property type="project" value="UniProtKB-UniRule"/>
</dbReference>
<comment type="function">
    <text evidence="1">Putative transcription activator involved in regulating light control of development.</text>
</comment>
<accession>A0A444YRB3</accession>
<keyword evidence="1" id="KW-0863">Zinc-finger</keyword>
<feature type="domain" description="Zinc finger PMZ-type" evidence="2">
    <location>
        <begin position="136"/>
        <end position="163"/>
    </location>
</feature>
<keyword evidence="1" id="KW-0479">Metal-binding</keyword>
<evidence type="ECO:0000313" key="3">
    <source>
        <dbReference type="EMBL" id="RYR04465.1"/>
    </source>
</evidence>
<dbReference type="InterPro" id="IPR031052">
    <property type="entry name" value="FHY3/FAR1"/>
</dbReference>
<dbReference type="PANTHER" id="PTHR31669">
    <property type="entry name" value="PROTEIN FAR1-RELATED SEQUENCE 10-RELATED"/>
    <property type="match status" value="1"/>
</dbReference>
<dbReference type="PANTHER" id="PTHR31669:SF251">
    <property type="entry name" value="PROTEIN FAR1-RELATED SEQUENCE"/>
    <property type="match status" value="1"/>
</dbReference>